<sequence length="295" mass="31491">MSNNRAIKKATVPVLAAVAVGAVAVAALSANSSSDGGKTTTAGARNAAALPITAGDSADPAQWRLPIETYMISRADARLVSSSRDRVIAACMKRAGFPQWAPAPDLPPLGGRTETDWRYGIHDAAQAAKHGYHPDAADQQAYDRAMMAGAVDESGADPKVLQGCFQSAGGTVPAVTRSDLVERIKGDSFRESVKDQKVTTVFAQWSTCMKAKGYSYAKPMDANDDKRFNDPHHITDLEIATATADVACRNRYHVERTWYEAEVALQTRAIKANQAALNEVRAANKDTVSKASAAR</sequence>
<proteinExistence type="predicted"/>
<accession>A0ABN1GRA6</accession>
<dbReference type="RefSeq" id="WP_344077704.1">
    <property type="nucleotide sequence ID" value="NZ_BAAACA010000038.1"/>
</dbReference>
<dbReference type="Proteomes" id="UP001500668">
    <property type="component" value="Unassembled WGS sequence"/>
</dbReference>
<evidence type="ECO:0000256" key="1">
    <source>
        <dbReference type="SAM" id="SignalP"/>
    </source>
</evidence>
<gene>
    <name evidence="2" type="ORF">GCM10010394_54160</name>
</gene>
<keyword evidence="1" id="KW-0732">Signal</keyword>
<keyword evidence="3" id="KW-1185">Reference proteome</keyword>
<comment type="caution">
    <text evidence="2">The sequence shown here is derived from an EMBL/GenBank/DDBJ whole genome shotgun (WGS) entry which is preliminary data.</text>
</comment>
<reference evidence="2 3" key="1">
    <citation type="journal article" date="2019" name="Int. J. Syst. Evol. Microbiol.">
        <title>The Global Catalogue of Microorganisms (GCM) 10K type strain sequencing project: providing services to taxonomists for standard genome sequencing and annotation.</title>
        <authorList>
            <consortium name="The Broad Institute Genomics Platform"/>
            <consortium name="The Broad Institute Genome Sequencing Center for Infectious Disease"/>
            <person name="Wu L."/>
            <person name="Ma J."/>
        </authorList>
    </citation>
    <scope>NUCLEOTIDE SEQUENCE [LARGE SCALE GENOMIC DNA]</scope>
    <source>
        <strain evidence="2 3">JCM 5067</strain>
    </source>
</reference>
<protein>
    <recommendedName>
        <fullName evidence="4">Secreted protein</fullName>
    </recommendedName>
</protein>
<evidence type="ECO:0008006" key="4">
    <source>
        <dbReference type="Google" id="ProtNLM"/>
    </source>
</evidence>
<feature type="chain" id="PRO_5045665797" description="Secreted protein" evidence="1">
    <location>
        <begin position="27"/>
        <end position="295"/>
    </location>
</feature>
<evidence type="ECO:0000313" key="2">
    <source>
        <dbReference type="EMBL" id="GAA0617167.1"/>
    </source>
</evidence>
<organism evidence="2 3">
    <name type="scientific">Streptomyces crystallinus</name>
    <dbReference type="NCBI Taxonomy" id="68191"/>
    <lineage>
        <taxon>Bacteria</taxon>
        <taxon>Bacillati</taxon>
        <taxon>Actinomycetota</taxon>
        <taxon>Actinomycetes</taxon>
        <taxon>Kitasatosporales</taxon>
        <taxon>Streptomycetaceae</taxon>
        <taxon>Streptomyces</taxon>
    </lineage>
</organism>
<name>A0ABN1GRA6_9ACTN</name>
<feature type="signal peptide" evidence="1">
    <location>
        <begin position="1"/>
        <end position="26"/>
    </location>
</feature>
<dbReference type="EMBL" id="BAAACA010000038">
    <property type="protein sequence ID" value="GAA0617167.1"/>
    <property type="molecule type" value="Genomic_DNA"/>
</dbReference>
<evidence type="ECO:0000313" key="3">
    <source>
        <dbReference type="Proteomes" id="UP001500668"/>
    </source>
</evidence>